<keyword evidence="2" id="KW-1185">Reference proteome</keyword>
<dbReference type="EMBL" id="JABYQT010000007">
    <property type="protein sequence ID" value="MBZ5488348.1"/>
    <property type="molecule type" value="Genomic_DNA"/>
</dbReference>
<organism evidence="1 2">
    <name type="scientific">Vreelandella aquamarina</name>
    <dbReference type="NCBI Taxonomy" id="77097"/>
    <lineage>
        <taxon>Bacteria</taxon>
        <taxon>Pseudomonadati</taxon>
        <taxon>Pseudomonadota</taxon>
        <taxon>Gammaproteobacteria</taxon>
        <taxon>Oceanospirillales</taxon>
        <taxon>Halomonadaceae</taxon>
        <taxon>Vreelandella</taxon>
    </lineage>
</organism>
<gene>
    <name evidence="1" type="ORF">HW452_12520</name>
</gene>
<sequence length="459" mass="51786">MAKETVTDSLPTASFTETVAFLFKVMAPNIAKGVIIRRPAVVHLAEQWALDTRSIKQVQAFNSKYGKGPLLFNTPFKPMALILDPDDAHRVMEETPEPFATAESAKRSALSHFEPDMALVSHGKAREERRRLNEDVLQSGCPVHGFSRHFMQVIEEEVAALLEVVEQHNHKLDWPLFIDAWNRIVRRVVLGDSARDDHELTQTLIRLRRAANWGFMHPKRKRVRQSFYEQLAHYVDRAEPNSLAALVAGHDADSQARPLQQMPQWLFAFEPAGMATFRALALICAHPEQAKRAQAEANQAATPKPDTTFLKACVLEALRLWPTTPLLLRETTERTRWTQGEMPRNTTLLIHAPYFHRDDRHLEIAHRFAPDTWLSPGSLDDWPLLPFSGGPGICPGRHLVLMVTSAVLAALLKERHIRLDPPDRLSGTQPMPALLSNFHLCFQVTKASGLAEQEATSRL</sequence>
<protein>
    <submittedName>
        <fullName evidence="1">Cytochrome P450</fullName>
    </submittedName>
</protein>
<dbReference type="Proteomes" id="UP001319846">
    <property type="component" value="Unassembled WGS sequence"/>
</dbReference>
<comment type="caution">
    <text evidence="1">The sequence shown here is derived from an EMBL/GenBank/DDBJ whole genome shotgun (WGS) entry which is preliminary data.</text>
</comment>
<evidence type="ECO:0000313" key="2">
    <source>
        <dbReference type="Proteomes" id="UP001319846"/>
    </source>
</evidence>
<evidence type="ECO:0000313" key="1">
    <source>
        <dbReference type="EMBL" id="MBZ5488348.1"/>
    </source>
</evidence>
<proteinExistence type="predicted"/>
<name>A0ACC5VW28_9GAMM</name>
<reference evidence="1" key="1">
    <citation type="submission" date="2020-06" db="EMBL/GenBank/DDBJ databases">
        <title>Whole Genome Sequence of Halomonas aquamarina MB598.</title>
        <authorList>
            <person name="Pervaiz M."/>
            <person name="Fariq A."/>
            <person name="Yasmin A."/>
            <person name="Welch M."/>
        </authorList>
    </citation>
    <scope>NUCLEOTIDE SEQUENCE</scope>
    <source>
        <strain evidence="1">MB598</strain>
    </source>
</reference>
<accession>A0ACC5VW28</accession>